<evidence type="ECO:0000256" key="5">
    <source>
        <dbReference type="ARBA" id="ARBA00022737"/>
    </source>
</evidence>
<organism evidence="12">
    <name type="scientific">Timema douglasi</name>
    <name type="common">Walking stick</name>
    <dbReference type="NCBI Taxonomy" id="61478"/>
    <lineage>
        <taxon>Eukaryota</taxon>
        <taxon>Metazoa</taxon>
        <taxon>Ecdysozoa</taxon>
        <taxon>Arthropoda</taxon>
        <taxon>Hexapoda</taxon>
        <taxon>Insecta</taxon>
        <taxon>Pterygota</taxon>
        <taxon>Neoptera</taxon>
        <taxon>Polyneoptera</taxon>
        <taxon>Phasmatodea</taxon>
        <taxon>Timematodea</taxon>
        <taxon>Timematoidea</taxon>
        <taxon>Timematidae</taxon>
        <taxon>Timema</taxon>
    </lineage>
</organism>
<evidence type="ECO:0000256" key="2">
    <source>
        <dbReference type="ARBA" id="ARBA00004496"/>
    </source>
</evidence>
<accession>A0A7R8V8H4</accession>
<keyword evidence="5" id="KW-0677">Repeat</keyword>
<feature type="region of interest" description="Disordered" evidence="10">
    <location>
        <begin position="234"/>
        <end position="259"/>
    </location>
</feature>
<dbReference type="EMBL" id="OA564272">
    <property type="protein sequence ID" value="CAD7193558.1"/>
    <property type="molecule type" value="Genomic_DNA"/>
</dbReference>
<dbReference type="PANTHER" id="PTHR18849:SF0">
    <property type="entry name" value="CILIA- AND FLAGELLA-ASSOCIATED PROTEIN 410-RELATED"/>
    <property type="match status" value="1"/>
</dbReference>
<dbReference type="InterPro" id="IPR001611">
    <property type="entry name" value="Leu-rich_rpt"/>
</dbReference>
<evidence type="ECO:0000256" key="10">
    <source>
        <dbReference type="SAM" id="MobiDB-lite"/>
    </source>
</evidence>
<dbReference type="SMART" id="SM00365">
    <property type="entry name" value="LRR_SD22"/>
    <property type="match status" value="3"/>
</dbReference>
<dbReference type="AlphaFoldDB" id="A0A7R8V8H4"/>
<dbReference type="FunFam" id="3.80.10.10:FF:000052">
    <property type="entry name" value="Leucine rich repeat containing 6"/>
    <property type="match status" value="1"/>
</dbReference>
<dbReference type="InterPro" id="IPR032675">
    <property type="entry name" value="LRR_dom_sf"/>
</dbReference>
<evidence type="ECO:0000256" key="7">
    <source>
        <dbReference type="ARBA" id="ARBA00023069"/>
    </source>
</evidence>
<evidence type="ECO:0000259" key="11">
    <source>
        <dbReference type="SMART" id="SM00446"/>
    </source>
</evidence>
<protein>
    <recommendedName>
        <fullName evidence="11">U2A'/phosphoprotein 32 family A C-terminal domain-containing protein</fullName>
    </recommendedName>
</protein>
<evidence type="ECO:0000256" key="9">
    <source>
        <dbReference type="ARBA" id="ARBA00049982"/>
    </source>
</evidence>
<keyword evidence="6" id="KW-0175">Coiled coil</keyword>
<evidence type="ECO:0000256" key="6">
    <source>
        <dbReference type="ARBA" id="ARBA00023054"/>
    </source>
</evidence>
<dbReference type="SMART" id="SM00446">
    <property type="entry name" value="LRRcap"/>
    <property type="match status" value="1"/>
</dbReference>
<dbReference type="GO" id="GO:0005737">
    <property type="term" value="C:cytoplasm"/>
    <property type="evidence" value="ECO:0007669"/>
    <property type="project" value="UniProtKB-SubCell"/>
</dbReference>
<evidence type="ECO:0000256" key="4">
    <source>
        <dbReference type="ARBA" id="ARBA00022614"/>
    </source>
</evidence>
<keyword evidence="8" id="KW-0966">Cell projection</keyword>
<evidence type="ECO:0000256" key="8">
    <source>
        <dbReference type="ARBA" id="ARBA00023273"/>
    </source>
</evidence>
<dbReference type="Gene3D" id="3.80.10.10">
    <property type="entry name" value="Ribonuclease Inhibitor"/>
    <property type="match status" value="1"/>
</dbReference>
<sequence>MVKITEELLRKRAEHNEGEISSLEELTLHQEDIEKIEHIQKWCKELKILYLQNNLIAEIENVSKLKKLEYLNLALNNIEKIENLDGCESLQKLDLTLNFVGDLTSINNLKLNERLQILYLNGNPCTDFEGYREYVITSLPQLTSLDGTTIERSAKIISAQMFSKVKDSIITEENNYKVQRLLQKSKSGLKIEEIDEEVDKNYDKMDDEKLKEFWSQTTDHSPETRIQMANFTRRHKQNGQPKADATPHHRKYKTFTSDGRPLNLNEAKVPFTLTEDETTNSIVLDVSVFRYLDTALIDVDIHPNYAKVTIKGKVLQLVFDKEIKCGSTVVQRSQTTGHLVLTMPKKSRSFIEDQLLRNRKTFVYVLQENCEVKVRYPHPFSELGHSSNTRMRESAVQNNRISEPDVRCYPPTARCYASVDCVIIV</sequence>
<reference evidence="12" key="1">
    <citation type="submission" date="2020-11" db="EMBL/GenBank/DDBJ databases">
        <authorList>
            <person name="Tran Van P."/>
        </authorList>
    </citation>
    <scope>NUCLEOTIDE SEQUENCE</scope>
</reference>
<name>A0A7R8V8H4_TIMDO</name>
<evidence type="ECO:0000313" key="12">
    <source>
        <dbReference type="EMBL" id="CAD7193558.1"/>
    </source>
</evidence>
<comment type="subcellular location">
    <subcellularLocation>
        <location evidence="1">Cell projection</location>
        <location evidence="1">Cilium</location>
    </subcellularLocation>
    <subcellularLocation>
        <location evidence="2">Cytoplasm</location>
    </subcellularLocation>
</comment>
<dbReference type="InterPro" id="IPR056496">
    <property type="entry name" value="CS_DNAAF11_C"/>
</dbReference>
<dbReference type="GO" id="GO:0036158">
    <property type="term" value="P:outer dynein arm assembly"/>
    <property type="evidence" value="ECO:0007669"/>
    <property type="project" value="TreeGrafter"/>
</dbReference>
<evidence type="ECO:0000256" key="3">
    <source>
        <dbReference type="ARBA" id="ARBA00022490"/>
    </source>
</evidence>
<gene>
    <name evidence="12" type="ORF">TDIB3V08_LOCUS22</name>
</gene>
<keyword evidence="3" id="KW-0963">Cytoplasm</keyword>
<keyword evidence="4" id="KW-0433">Leucine-rich repeat</keyword>
<dbReference type="GO" id="GO:0005929">
    <property type="term" value="C:cilium"/>
    <property type="evidence" value="ECO:0007669"/>
    <property type="project" value="UniProtKB-SubCell"/>
</dbReference>
<dbReference type="Pfam" id="PF23602">
    <property type="entry name" value="CS_DNAAF11_C"/>
    <property type="match status" value="1"/>
</dbReference>
<feature type="domain" description="U2A'/phosphoprotein 32 family A C-terminal" evidence="11">
    <location>
        <begin position="128"/>
        <end position="146"/>
    </location>
</feature>
<dbReference type="PROSITE" id="PS51450">
    <property type="entry name" value="LRR"/>
    <property type="match status" value="3"/>
</dbReference>
<dbReference type="PANTHER" id="PTHR18849">
    <property type="entry name" value="LEUCINE RICH REPEAT PROTEIN"/>
    <property type="match status" value="1"/>
</dbReference>
<dbReference type="Pfam" id="PF14580">
    <property type="entry name" value="LRR_9"/>
    <property type="match status" value="1"/>
</dbReference>
<proteinExistence type="inferred from homology"/>
<dbReference type="InterPro" id="IPR003603">
    <property type="entry name" value="U2A'_phosphoprotein32A_C"/>
</dbReference>
<comment type="similarity">
    <text evidence="9">Belongs to the tilB family.</text>
</comment>
<keyword evidence="7" id="KW-0969">Cilium</keyword>
<dbReference type="SUPFAM" id="SSF52058">
    <property type="entry name" value="L domain-like"/>
    <property type="match status" value="1"/>
</dbReference>
<evidence type="ECO:0000256" key="1">
    <source>
        <dbReference type="ARBA" id="ARBA00004138"/>
    </source>
</evidence>